<evidence type="ECO:0000313" key="2">
    <source>
        <dbReference type="Proteomes" id="UP000008281"/>
    </source>
</evidence>
<organism evidence="2">
    <name type="scientific">Caenorhabditis remanei</name>
    <name type="common">Caenorhabditis vulgaris</name>
    <dbReference type="NCBI Taxonomy" id="31234"/>
    <lineage>
        <taxon>Eukaryota</taxon>
        <taxon>Metazoa</taxon>
        <taxon>Ecdysozoa</taxon>
        <taxon>Nematoda</taxon>
        <taxon>Chromadorea</taxon>
        <taxon>Rhabditida</taxon>
        <taxon>Rhabditina</taxon>
        <taxon>Rhabditomorpha</taxon>
        <taxon>Rhabditoidea</taxon>
        <taxon>Rhabditidae</taxon>
        <taxon>Peloderinae</taxon>
        <taxon>Caenorhabditis</taxon>
    </lineage>
</organism>
<dbReference type="KEGG" id="crq:GCK72_026214"/>
<dbReference type="GeneID" id="9813779"/>
<dbReference type="AlphaFoldDB" id="E3MPD3"/>
<sequence>MKWSKCKIHQAQAIVLHRILARQFYAILAYGPPEELKMKTVEVLEHTVKSPIYEDWINVQAMNIYDSGKAFILLMVH</sequence>
<name>E3MPD3_CAERE</name>
<evidence type="ECO:0000313" key="1">
    <source>
        <dbReference type="EMBL" id="EFP06477.1"/>
    </source>
</evidence>
<dbReference type="EMBL" id="DS268463">
    <property type="protein sequence ID" value="EFP06477.1"/>
    <property type="molecule type" value="Genomic_DNA"/>
</dbReference>
<accession>E3MPD3</accession>
<keyword evidence="2" id="KW-1185">Reference proteome</keyword>
<protein>
    <submittedName>
        <fullName evidence="1">Uncharacterized protein</fullName>
    </submittedName>
</protein>
<dbReference type="HOGENOM" id="CLU_2640478_0_0_1"/>
<proteinExistence type="predicted"/>
<reference evidence="1" key="1">
    <citation type="submission" date="2007-07" db="EMBL/GenBank/DDBJ databases">
        <title>PCAP assembly of the Caenorhabditis remanei genome.</title>
        <authorList>
            <consortium name="The Caenorhabditis remanei Sequencing Consortium"/>
            <person name="Wilson R.K."/>
        </authorList>
    </citation>
    <scope>NUCLEOTIDE SEQUENCE [LARGE SCALE GENOMIC DNA]</scope>
    <source>
        <strain evidence="1">PB4641</strain>
    </source>
</reference>
<gene>
    <name evidence="1" type="ORF">CRE_08366</name>
</gene>
<dbReference type="CTD" id="9813779"/>
<dbReference type="RefSeq" id="XP_003101901.2">
    <property type="nucleotide sequence ID" value="XM_003101853.2"/>
</dbReference>
<dbReference type="Proteomes" id="UP000008281">
    <property type="component" value="Unassembled WGS sequence"/>
</dbReference>